<dbReference type="PROSITE" id="PS00108">
    <property type="entry name" value="PROTEIN_KINASE_ST"/>
    <property type="match status" value="1"/>
</dbReference>
<dbReference type="PANTHER" id="PTHR24353">
    <property type="entry name" value="CYCLIC NUCLEOTIDE-DEPENDENT PROTEIN KINASE"/>
    <property type="match status" value="1"/>
</dbReference>
<dbReference type="PROSITE" id="PS50011">
    <property type="entry name" value="PROTEIN_KINASE_DOM"/>
    <property type="match status" value="1"/>
</dbReference>
<evidence type="ECO:0000256" key="5">
    <source>
        <dbReference type="ARBA" id="ARBA00022840"/>
    </source>
</evidence>
<dbReference type="CDD" id="cd05123">
    <property type="entry name" value="STKc_AGC"/>
    <property type="match status" value="1"/>
</dbReference>
<feature type="compositionally biased region" description="Low complexity" evidence="6">
    <location>
        <begin position="263"/>
        <end position="273"/>
    </location>
</feature>
<dbReference type="InterPro" id="IPR008271">
    <property type="entry name" value="Ser/Thr_kinase_AS"/>
</dbReference>
<name>A0A7S2SWV3_9STRA</name>
<feature type="region of interest" description="Disordered" evidence="6">
    <location>
        <begin position="1"/>
        <end position="229"/>
    </location>
</feature>
<dbReference type="InterPro" id="IPR045270">
    <property type="entry name" value="STKc_AGC"/>
</dbReference>
<feature type="compositionally biased region" description="Gly residues" evidence="6">
    <location>
        <begin position="318"/>
        <end position="328"/>
    </location>
</feature>
<dbReference type="Gene3D" id="3.30.200.20">
    <property type="entry name" value="Phosphorylase Kinase, domain 1"/>
    <property type="match status" value="1"/>
</dbReference>
<dbReference type="Gene3D" id="1.10.510.10">
    <property type="entry name" value="Transferase(Phosphotransferase) domain 1"/>
    <property type="match status" value="1"/>
</dbReference>
<dbReference type="GO" id="GO:0005952">
    <property type="term" value="C:cAMP-dependent protein kinase complex"/>
    <property type="evidence" value="ECO:0007669"/>
    <property type="project" value="TreeGrafter"/>
</dbReference>
<dbReference type="SUPFAM" id="SSF56112">
    <property type="entry name" value="Protein kinase-like (PK-like)"/>
    <property type="match status" value="1"/>
</dbReference>
<feature type="compositionally biased region" description="Gly residues" evidence="6">
    <location>
        <begin position="274"/>
        <end position="290"/>
    </location>
</feature>
<dbReference type="AlphaFoldDB" id="A0A7S2SWV3"/>
<dbReference type="Pfam" id="PF00069">
    <property type="entry name" value="Pkinase"/>
    <property type="match status" value="1"/>
</dbReference>
<evidence type="ECO:0000256" key="6">
    <source>
        <dbReference type="SAM" id="MobiDB-lite"/>
    </source>
</evidence>
<feature type="compositionally biased region" description="Basic and acidic residues" evidence="6">
    <location>
        <begin position="329"/>
        <end position="347"/>
    </location>
</feature>
<keyword evidence="2" id="KW-0808">Transferase</keyword>
<feature type="compositionally biased region" description="Pro residues" evidence="6">
    <location>
        <begin position="117"/>
        <end position="137"/>
    </location>
</feature>
<evidence type="ECO:0000259" key="7">
    <source>
        <dbReference type="PROSITE" id="PS50011"/>
    </source>
</evidence>
<dbReference type="GO" id="GO:0004691">
    <property type="term" value="F:cAMP-dependent protein kinase activity"/>
    <property type="evidence" value="ECO:0007669"/>
    <property type="project" value="TreeGrafter"/>
</dbReference>
<dbReference type="InterPro" id="IPR011009">
    <property type="entry name" value="Kinase-like_dom_sf"/>
</dbReference>
<feature type="compositionally biased region" description="Basic residues" evidence="6">
    <location>
        <begin position="168"/>
        <end position="177"/>
    </location>
</feature>
<feature type="region of interest" description="Disordered" evidence="6">
    <location>
        <begin position="256"/>
        <end position="353"/>
    </location>
</feature>
<proteinExistence type="predicted"/>
<feature type="region of interest" description="Disordered" evidence="6">
    <location>
        <begin position="392"/>
        <end position="431"/>
    </location>
</feature>
<feature type="compositionally biased region" description="Basic and acidic residues" evidence="6">
    <location>
        <begin position="1"/>
        <end position="11"/>
    </location>
</feature>
<protein>
    <recommendedName>
        <fullName evidence="7">Protein kinase domain-containing protein</fullName>
    </recommendedName>
</protein>
<gene>
    <name evidence="8" type="ORF">RMAR1173_LOCUS21957</name>
</gene>
<evidence type="ECO:0000256" key="2">
    <source>
        <dbReference type="ARBA" id="ARBA00022679"/>
    </source>
</evidence>
<reference evidence="8" key="1">
    <citation type="submission" date="2021-01" db="EMBL/GenBank/DDBJ databases">
        <authorList>
            <person name="Corre E."/>
            <person name="Pelletier E."/>
            <person name="Niang G."/>
            <person name="Scheremetjew M."/>
            <person name="Finn R."/>
            <person name="Kale V."/>
            <person name="Holt S."/>
            <person name="Cochrane G."/>
            <person name="Meng A."/>
            <person name="Brown T."/>
            <person name="Cohen L."/>
        </authorList>
    </citation>
    <scope>NUCLEOTIDE SEQUENCE</scope>
    <source>
        <strain evidence="8">CCMP1243</strain>
    </source>
</reference>
<dbReference type="InterPro" id="IPR000719">
    <property type="entry name" value="Prot_kinase_dom"/>
</dbReference>
<sequence>MVGSQEEIRRRVEQRRRRSSLSVEDRHPSSAPPDPPAASPASSMAPTPATTRSTMSSPIAGHFSPRPGAARFSSSGGRETDGSGTRGGRRRSAKASSNSGGSSWGGAMVGMDDPEPEGSPPPLASPSPPLPPPPPPMDMASAGVGPPAAYGLQGLPSPRVVELDFRPKPRPRPRGRSSSRETVRVAEGSPGRALASMQEDAPESGGKDPGTPKAFRRLLPPAQAATPRNRIAFFAAPRVATSLDTGLLAMAGPATRSGTRWHASQAPGASLASGGAGDRWEGGGSSGGSGRQQHRSASEARRHAGQPSPRRRQRSRDGGAGGNTGNGYGDRRHTDSPKHSRGKDRSGGVRAFRGWKVQRRPEITLKDLQVSGELGAGQFGRVLCVAWRPPPQSPQVAVPTPDGAPSPEPGSTGVGGALLPQALQTGGSPAQGASTTAAFEELFALKILDRKRFKNARHEQMVLLEKEIMHELDHPFHIRLINTFKTPTRLFLLTELAPGRDLGKLLRSKGPVDVSRCRFYTANLLLALQHMHSRGIIHRDIKPSNILVSADGYLKVCDYGFAKHLPRGAMTATFVGTYEYLSPELCKKSYGHGVDLWSLGICIYEMVFGRTPFHHDYNDSRYSLKVIRNIQTRELVYPSQRQPFPLAGKLLLNAMLEKNVLRRLGTKLEYPAIMSHAFFTTTDWASIESQVLAPPL</sequence>
<dbReference type="GO" id="GO:0005524">
    <property type="term" value="F:ATP binding"/>
    <property type="evidence" value="ECO:0007669"/>
    <property type="project" value="UniProtKB-KW"/>
</dbReference>
<keyword evidence="1" id="KW-0723">Serine/threonine-protein kinase</keyword>
<evidence type="ECO:0000256" key="3">
    <source>
        <dbReference type="ARBA" id="ARBA00022741"/>
    </source>
</evidence>
<accession>A0A7S2SWV3</accession>
<organism evidence="8">
    <name type="scientific">Rhizochromulina marina</name>
    <dbReference type="NCBI Taxonomy" id="1034831"/>
    <lineage>
        <taxon>Eukaryota</taxon>
        <taxon>Sar</taxon>
        <taxon>Stramenopiles</taxon>
        <taxon>Ochrophyta</taxon>
        <taxon>Dictyochophyceae</taxon>
        <taxon>Rhizochromulinales</taxon>
        <taxon>Rhizochromulina</taxon>
    </lineage>
</organism>
<dbReference type="PANTHER" id="PTHR24353:SF143">
    <property type="entry name" value="PROTEIN KINASE DOMAIN-CONTAINING PROTEIN"/>
    <property type="match status" value="1"/>
</dbReference>
<evidence type="ECO:0000256" key="4">
    <source>
        <dbReference type="ARBA" id="ARBA00022777"/>
    </source>
</evidence>
<evidence type="ECO:0000256" key="1">
    <source>
        <dbReference type="ARBA" id="ARBA00022527"/>
    </source>
</evidence>
<feature type="compositionally biased region" description="Polar residues" evidence="6">
    <location>
        <begin position="422"/>
        <end position="431"/>
    </location>
</feature>
<dbReference type="SMART" id="SM00220">
    <property type="entry name" value="S_TKc"/>
    <property type="match status" value="1"/>
</dbReference>
<keyword evidence="3" id="KW-0547">Nucleotide-binding</keyword>
<keyword evidence="4" id="KW-0418">Kinase</keyword>
<feature type="compositionally biased region" description="Low complexity" evidence="6">
    <location>
        <begin position="39"/>
        <end position="58"/>
    </location>
</feature>
<evidence type="ECO:0000313" key="8">
    <source>
        <dbReference type="EMBL" id="CAD9710963.1"/>
    </source>
</evidence>
<dbReference type="EMBL" id="HBHJ01033144">
    <property type="protein sequence ID" value="CAD9710963.1"/>
    <property type="molecule type" value="Transcribed_RNA"/>
</dbReference>
<keyword evidence="5" id="KW-0067">ATP-binding</keyword>
<feature type="domain" description="Protein kinase" evidence="7">
    <location>
        <begin position="368"/>
        <end position="679"/>
    </location>
</feature>